<dbReference type="PROSITE" id="PS50089">
    <property type="entry name" value="ZF_RING_2"/>
    <property type="match status" value="1"/>
</dbReference>
<dbReference type="Pfam" id="PF13639">
    <property type="entry name" value="zf-RING_2"/>
    <property type="match status" value="1"/>
</dbReference>
<dbReference type="InterPro" id="IPR013083">
    <property type="entry name" value="Znf_RING/FYVE/PHD"/>
</dbReference>
<feature type="domain" description="RING-type" evidence="3">
    <location>
        <begin position="201"/>
        <end position="255"/>
    </location>
</feature>
<dbReference type="EMBL" id="KV878350">
    <property type="protein sequence ID" value="OJJ43868.1"/>
    <property type="molecule type" value="Genomic_DNA"/>
</dbReference>
<dbReference type="PANTHER" id="PTHR21540:SF0">
    <property type="entry name" value="PHD FAMILY PROTEIN"/>
    <property type="match status" value="1"/>
</dbReference>
<keyword evidence="1" id="KW-0863">Zinc-finger</keyword>
<dbReference type="GO" id="GO:0008270">
    <property type="term" value="F:zinc ion binding"/>
    <property type="evidence" value="ECO:0007669"/>
    <property type="project" value="UniProtKB-KW"/>
</dbReference>
<evidence type="ECO:0000256" key="1">
    <source>
        <dbReference type="PROSITE-ProRule" id="PRU00175"/>
    </source>
</evidence>
<dbReference type="STRING" id="1073090.A0A1L9S9Q5"/>
<dbReference type="OrthoDB" id="8062037at2759"/>
<dbReference type="VEuPathDB" id="FungiDB:ASPZODRAFT_145804"/>
<dbReference type="GO" id="GO:0061630">
    <property type="term" value="F:ubiquitin protein ligase activity"/>
    <property type="evidence" value="ECO:0007669"/>
    <property type="project" value="InterPro"/>
</dbReference>
<evidence type="ECO:0000259" key="3">
    <source>
        <dbReference type="PROSITE" id="PS50089"/>
    </source>
</evidence>
<accession>A0A1L9S9Q5</accession>
<dbReference type="PANTHER" id="PTHR21540">
    <property type="entry name" value="RING FINGER AND SWIM DOMAIN-CONTAINING PROTEIN 2"/>
    <property type="match status" value="1"/>
</dbReference>
<evidence type="ECO:0000256" key="2">
    <source>
        <dbReference type="SAM" id="MobiDB-lite"/>
    </source>
</evidence>
<dbReference type="Gene3D" id="3.30.40.10">
    <property type="entry name" value="Zinc/RING finger domain, C3HC4 (zinc finger)"/>
    <property type="match status" value="1"/>
</dbReference>
<name>A0A1L9S9Q5_9EURO</name>
<feature type="region of interest" description="Disordered" evidence="2">
    <location>
        <begin position="156"/>
        <end position="191"/>
    </location>
</feature>
<keyword evidence="5" id="KW-1185">Reference proteome</keyword>
<dbReference type="SUPFAM" id="SSF57850">
    <property type="entry name" value="RING/U-box"/>
    <property type="match status" value="1"/>
</dbReference>
<gene>
    <name evidence="4" type="ORF">ASPZODRAFT_145804</name>
</gene>
<evidence type="ECO:0000313" key="4">
    <source>
        <dbReference type="EMBL" id="OJJ43868.1"/>
    </source>
</evidence>
<reference evidence="5" key="1">
    <citation type="journal article" date="2017" name="Genome Biol.">
        <title>Comparative genomics reveals high biological diversity and specific adaptations in the industrially and medically important fungal genus Aspergillus.</title>
        <authorList>
            <person name="de Vries R.P."/>
            <person name="Riley R."/>
            <person name="Wiebenga A."/>
            <person name="Aguilar-Osorio G."/>
            <person name="Amillis S."/>
            <person name="Uchima C.A."/>
            <person name="Anderluh G."/>
            <person name="Asadollahi M."/>
            <person name="Askin M."/>
            <person name="Barry K."/>
            <person name="Battaglia E."/>
            <person name="Bayram O."/>
            <person name="Benocci T."/>
            <person name="Braus-Stromeyer S.A."/>
            <person name="Caldana C."/>
            <person name="Canovas D."/>
            <person name="Cerqueira G.C."/>
            <person name="Chen F."/>
            <person name="Chen W."/>
            <person name="Choi C."/>
            <person name="Clum A."/>
            <person name="Dos Santos R.A."/>
            <person name="Damasio A.R."/>
            <person name="Diallinas G."/>
            <person name="Emri T."/>
            <person name="Fekete E."/>
            <person name="Flipphi M."/>
            <person name="Freyberg S."/>
            <person name="Gallo A."/>
            <person name="Gournas C."/>
            <person name="Habgood R."/>
            <person name="Hainaut M."/>
            <person name="Harispe M.L."/>
            <person name="Henrissat B."/>
            <person name="Hilden K.S."/>
            <person name="Hope R."/>
            <person name="Hossain A."/>
            <person name="Karabika E."/>
            <person name="Karaffa L."/>
            <person name="Karanyi Z."/>
            <person name="Krasevec N."/>
            <person name="Kuo A."/>
            <person name="Kusch H."/>
            <person name="LaButti K."/>
            <person name="Lagendijk E.L."/>
            <person name="Lapidus A."/>
            <person name="Levasseur A."/>
            <person name="Lindquist E."/>
            <person name="Lipzen A."/>
            <person name="Logrieco A.F."/>
            <person name="MacCabe A."/>
            <person name="Maekelae M.R."/>
            <person name="Malavazi I."/>
            <person name="Melin P."/>
            <person name="Meyer V."/>
            <person name="Mielnichuk N."/>
            <person name="Miskei M."/>
            <person name="Molnar A.P."/>
            <person name="Mule G."/>
            <person name="Ngan C.Y."/>
            <person name="Orejas M."/>
            <person name="Orosz E."/>
            <person name="Ouedraogo J.P."/>
            <person name="Overkamp K.M."/>
            <person name="Park H.-S."/>
            <person name="Perrone G."/>
            <person name="Piumi F."/>
            <person name="Punt P.J."/>
            <person name="Ram A.F."/>
            <person name="Ramon A."/>
            <person name="Rauscher S."/>
            <person name="Record E."/>
            <person name="Riano-Pachon D.M."/>
            <person name="Robert V."/>
            <person name="Roehrig J."/>
            <person name="Ruller R."/>
            <person name="Salamov A."/>
            <person name="Salih N.S."/>
            <person name="Samson R.A."/>
            <person name="Sandor E."/>
            <person name="Sanguinetti M."/>
            <person name="Schuetze T."/>
            <person name="Sepcic K."/>
            <person name="Shelest E."/>
            <person name="Sherlock G."/>
            <person name="Sophianopoulou V."/>
            <person name="Squina F.M."/>
            <person name="Sun H."/>
            <person name="Susca A."/>
            <person name="Todd R.B."/>
            <person name="Tsang A."/>
            <person name="Unkles S.E."/>
            <person name="van de Wiele N."/>
            <person name="van Rossen-Uffink D."/>
            <person name="Oliveira J.V."/>
            <person name="Vesth T.C."/>
            <person name="Visser J."/>
            <person name="Yu J.-H."/>
            <person name="Zhou M."/>
            <person name="Andersen M.R."/>
            <person name="Archer D.B."/>
            <person name="Baker S.E."/>
            <person name="Benoit I."/>
            <person name="Brakhage A.A."/>
            <person name="Braus G.H."/>
            <person name="Fischer R."/>
            <person name="Frisvad J.C."/>
            <person name="Goldman G.H."/>
            <person name="Houbraken J."/>
            <person name="Oakley B."/>
            <person name="Pocsi I."/>
            <person name="Scazzocchio C."/>
            <person name="Seiboth B."/>
            <person name="vanKuyk P.A."/>
            <person name="Wortman J."/>
            <person name="Dyer P.S."/>
            <person name="Grigoriev I.V."/>
        </authorList>
    </citation>
    <scope>NUCLEOTIDE SEQUENCE [LARGE SCALE GENOMIC DNA]</scope>
    <source>
        <strain evidence="5">CBS 506.65</strain>
    </source>
</reference>
<dbReference type="RefSeq" id="XP_022578378.1">
    <property type="nucleotide sequence ID" value="XM_022725111.1"/>
</dbReference>
<evidence type="ECO:0000313" key="5">
    <source>
        <dbReference type="Proteomes" id="UP000184188"/>
    </source>
</evidence>
<keyword evidence="1" id="KW-0862">Zinc</keyword>
<dbReference type="Proteomes" id="UP000184188">
    <property type="component" value="Unassembled WGS sequence"/>
</dbReference>
<keyword evidence="1" id="KW-0479">Metal-binding</keyword>
<feature type="compositionally biased region" description="Polar residues" evidence="2">
    <location>
        <begin position="158"/>
        <end position="167"/>
    </location>
</feature>
<dbReference type="GeneID" id="34611576"/>
<dbReference type="AlphaFoldDB" id="A0A1L9S9Q5"/>
<dbReference type="InterPro" id="IPR039903">
    <property type="entry name" value="Zswim2"/>
</dbReference>
<protein>
    <recommendedName>
        <fullName evidence="3">RING-type domain-containing protein</fullName>
    </recommendedName>
</protein>
<proteinExistence type="predicted"/>
<organism evidence="4 5">
    <name type="scientific">Penicilliopsis zonata CBS 506.65</name>
    <dbReference type="NCBI Taxonomy" id="1073090"/>
    <lineage>
        <taxon>Eukaryota</taxon>
        <taxon>Fungi</taxon>
        <taxon>Dikarya</taxon>
        <taxon>Ascomycota</taxon>
        <taxon>Pezizomycotina</taxon>
        <taxon>Eurotiomycetes</taxon>
        <taxon>Eurotiomycetidae</taxon>
        <taxon>Eurotiales</taxon>
        <taxon>Aspergillaceae</taxon>
        <taxon>Penicilliopsis</taxon>
    </lineage>
</organism>
<dbReference type="InterPro" id="IPR001841">
    <property type="entry name" value="Znf_RING"/>
</dbReference>
<sequence>MTDFESGDLLSVIINVDPCEPDCFGYASSQHRRCRCRTRASNRGYAAILLEEGSYRLCNGESVDGLLDQVAPLLLCTRFHQGQAAGLAARWKRDVEKYHEMQATARTRRATRLVEQTVRRQTQRAEQEHQQTDHESLFLSLEEQVNRLLAAMEALPNHSDNTNTSVRPSERSPAPVTLNPPMSSTKPRRRAVRRRAVDGDCGICLNPLQSSEGHEEEELTWCKAQCGVNYHRSCIDEWKETFRTQVRAATCPTCRGTWRD</sequence>